<dbReference type="SUPFAM" id="SSF50952">
    <property type="entry name" value="Soluble quinoprotein glucose dehydrogenase"/>
    <property type="match status" value="1"/>
</dbReference>
<proteinExistence type="predicted"/>
<dbReference type="SUPFAM" id="SSF46626">
    <property type="entry name" value="Cytochrome c"/>
    <property type="match status" value="1"/>
</dbReference>
<dbReference type="Pfam" id="PF06283">
    <property type="entry name" value="ThuA"/>
    <property type="match status" value="1"/>
</dbReference>
<dbReference type="Gene3D" id="2.120.10.30">
    <property type="entry name" value="TolB, C-terminal domain"/>
    <property type="match status" value="1"/>
</dbReference>
<feature type="domain" description="Cytochrome c" evidence="6">
    <location>
        <begin position="873"/>
        <end position="956"/>
    </location>
</feature>
<name>A0ABQ6PTZ1_9BACT</name>
<feature type="domain" description="PKD" evidence="5">
    <location>
        <begin position="751"/>
        <end position="793"/>
    </location>
</feature>
<gene>
    <name evidence="7" type="ORF">Aconfl_28600</name>
</gene>
<dbReference type="InterPro" id="IPR000601">
    <property type="entry name" value="PKD_dom"/>
</dbReference>
<dbReference type="InterPro" id="IPR009056">
    <property type="entry name" value="Cyt_c-like_dom"/>
</dbReference>
<dbReference type="InterPro" id="IPR029010">
    <property type="entry name" value="ThuA-like"/>
</dbReference>
<protein>
    <recommendedName>
        <fullName evidence="9">Glucose/arabinose dehydrogenase, beta-propeller fold</fullName>
    </recommendedName>
</protein>
<evidence type="ECO:0000313" key="8">
    <source>
        <dbReference type="Proteomes" id="UP001338309"/>
    </source>
</evidence>
<keyword evidence="1 4" id="KW-0349">Heme</keyword>
<dbReference type="InterPro" id="IPR012938">
    <property type="entry name" value="Glc/Sorbosone_DH"/>
</dbReference>
<dbReference type="PANTHER" id="PTHR40469:SF2">
    <property type="entry name" value="GALACTOSE-BINDING DOMAIN-LIKE SUPERFAMILY PROTEIN"/>
    <property type="match status" value="1"/>
</dbReference>
<evidence type="ECO:0000259" key="5">
    <source>
        <dbReference type="PROSITE" id="PS50093"/>
    </source>
</evidence>
<dbReference type="Gene3D" id="1.10.760.10">
    <property type="entry name" value="Cytochrome c-like domain"/>
    <property type="match status" value="1"/>
</dbReference>
<dbReference type="SUPFAM" id="SSF49299">
    <property type="entry name" value="PKD domain"/>
    <property type="match status" value="1"/>
</dbReference>
<organism evidence="7 8">
    <name type="scientific">Algoriphagus confluentis</name>
    <dbReference type="NCBI Taxonomy" id="1697556"/>
    <lineage>
        <taxon>Bacteria</taxon>
        <taxon>Pseudomonadati</taxon>
        <taxon>Bacteroidota</taxon>
        <taxon>Cytophagia</taxon>
        <taxon>Cytophagales</taxon>
        <taxon>Cyclobacteriaceae</taxon>
        <taxon>Algoriphagus</taxon>
    </lineage>
</organism>
<dbReference type="EMBL" id="BTPD01000009">
    <property type="protein sequence ID" value="GMQ30217.1"/>
    <property type="molecule type" value="Genomic_DNA"/>
</dbReference>
<dbReference type="InterPro" id="IPR036909">
    <property type="entry name" value="Cyt_c-like_dom_sf"/>
</dbReference>
<dbReference type="PROSITE" id="PS50093">
    <property type="entry name" value="PKD"/>
    <property type="match status" value="1"/>
</dbReference>
<dbReference type="InterPro" id="IPR035986">
    <property type="entry name" value="PKD_dom_sf"/>
</dbReference>
<evidence type="ECO:0000256" key="2">
    <source>
        <dbReference type="ARBA" id="ARBA00022723"/>
    </source>
</evidence>
<comment type="caution">
    <text evidence="7">The sequence shown here is derived from an EMBL/GenBank/DDBJ whole genome shotgun (WGS) entry which is preliminary data.</text>
</comment>
<dbReference type="InterPro" id="IPR011041">
    <property type="entry name" value="Quinoprot_gluc/sorb_DH_b-prop"/>
</dbReference>
<dbReference type="SMART" id="SM00089">
    <property type="entry name" value="PKD"/>
    <property type="match status" value="1"/>
</dbReference>
<keyword evidence="8" id="KW-1185">Reference proteome</keyword>
<dbReference type="InterPro" id="IPR022409">
    <property type="entry name" value="PKD/Chitinase_dom"/>
</dbReference>
<dbReference type="Gene3D" id="2.60.40.10">
    <property type="entry name" value="Immunoglobulins"/>
    <property type="match status" value="1"/>
</dbReference>
<dbReference type="InterPro" id="IPR011042">
    <property type="entry name" value="6-blade_b-propeller_TolB-like"/>
</dbReference>
<dbReference type="Gene3D" id="3.40.50.880">
    <property type="match status" value="1"/>
</dbReference>
<evidence type="ECO:0008006" key="9">
    <source>
        <dbReference type="Google" id="ProtNLM"/>
    </source>
</evidence>
<accession>A0ABQ6PTZ1</accession>
<dbReference type="Pfam" id="PF07995">
    <property type="entry name" value="GSDH"/>
    <property type="match status" value="1"/>
</dbReference>
<keyword evidence="3 4" id="KW-0408">Iron</keyword>
<reference evidence="7 8" key="1">
    <citation type="submission" date="2023-08" db="EMBL/GenBank/DDBJ databases">
        <title>Draft genome sequence of Algoriphagus confluentis.</title>
        <authorList>
            <person name="Takatani N."/>
            <person name="Hosokawa M."/>
            <person name="Sawabe T."/>
        </authorList>
    </citation>
    <scope>NUCLEOTIDE SEQUENCE [LARGE SCALE GENOMIC DNA]</scope>
    <source>
        <strain evidence="7 8">NBRC 111222</strain>
    </source>
</reference>
<dbReference type="Pfam" id="PF00801">
    <property type="entry name" value="PKD"/>
    <property type="match status" value="1"/>
</dbReference>
<dbReference type="InterPro" id="IPR013783">
    <property type="entry name" value="Ig-like_fold"/>
</dbReference>
<evidence type="ECO:0000259" key="6">
    <source>
        <dbReference type="PROSITE" id="PS51007"/>
    </source>
</evidence>
<evidence type="ECO:0000256" key="1">
    <source>
        <dbReference type="ARBA" id="ARBA00022617"/>
    </source>
</evidence>
<evidence type="ECO:0000313" key="7">
    <source>
        <dbReference type="EMBL" id="GMQ30217.1"/>
    </source>
</evidence>
<keyword evidence="2 4" id="KW-0479">Metal-binding</keyword>
<dbReference type="PROSITE" id="PS51257">
    <property type="entry name" value="PROKAR_LIPOPROTEIN"/>
    <property type="match status" value="1"/>
</dbReference>
<dbReference type="Proteomes" id="UP001338309">
    <property type="component" value="Unassembled WGS sequence"/>
</dbReference>
<evidence type="ECO:0000256" key="4">
    <source>
        <dbReference type="PROSITE-ProRule" id="PRU00433"/>
    </source>
</evidence>
<evidence type="ECO:0000256" key="3">
    <source>
        <dbReference type="ARBA" id="ARBA00023004"/>
    </source>
</evidence>
<dbReference type="Pfam" id="PF00034">
    <property type="entry name" value="Cytochrom_C"/>
    <property type="match status" value="1"/>
</dbReference>
<dbReference type="PANTHER" id="PTHR40469">
    <property type="entry name" value="SECRETED GLYCOSYL HYDROLASE"/>
    <property type="match status" value="1"/>
</dbReference>
<dbReference type="InterPro" id="IPR029062">
    <property type="entry name" value="Class_I_gatase-like"/>
</dbReference>
<dbReference type="SUPFAM" id="SSF52317">
    <property type="entry name" value="Class I glutamine amidotransferase-like"/>
    <property type="match status" value="1"/>
</dbReference>
<dbReference type="CDD" id="cd00146">
    <property type="entry name" value="PKD"/>
    <property type="match status" value="1"/>
</dbReference>
<dbReference type="PROSITE" id="PS51007">
    <property type="entry name" value="CYTC"/>
    <property type="match status" value="1"/>
</dbReference>
<dbReference type="RefSeq" id="WP_338224925.1">
    <property type="nucleotide sequence ID" value="NZ_BTPD01000009.1"/>
</dbReference>
<sequence length="1147" mass="125903">MNYPKNLSSLGLLLMLVIFGLVSCSKKREGNPKVLIFSKTAGYYHESIPQGIAAIQKLGAENGFEVDTTKNAENINEENLAQYAAVIFLSTTGDVLNPAQEADFERYIQSGGGYVGIHAAADTEYEWGWYGRLVGGYFADHPGINDPHPNVQPGKISKTGEKHPSVDFLPESWERTDEWYSYKNVNPMTQKLLMLDEASYQGGMDMGEHPIAWYHEYDGGRAYYTGGGHTDESFSEENFLKHLLAGIQYAIGENEELDYSKAKSKRTPEENRFTKTTLSIGEFTEPTEMTILPNLDILVAQRRGEVLHYDKASGELKEVAKLDVYWKAEVQGVNAEEGLMGLQKDPNYANNNWVYAFYSPSGEKEINRLSRFKFANGTWDMGSEQIILELYSQRNICCHTGGSIAFDAQGHLFLSTGDNSTPFNQPNTPFRLNGYAPVDGREGNKQYDARRSSGNSNDLRGKIIRIKVNEDGSYTIPEGNLYPQGTEGTRPEIYVQGLRNPYRISVDQKTGFLYWGEVGPDANNDSLSVKGPRGYDEVNQAQKAGNFGWPYSIGNNFAYVEFDYETGKPGKPFDPAGPENNSPNNTGLKKLPPVEPAFIYYPYAVSPEFPQLGTGGRNAMAGPVYYSDMYPADSRFPDYYDGKLFIYDWIRGWIKVVTMQENGAFDKMEPFMSGTKFNALMDMEMGPDGKIYILEYGNGWFSKNPDAGLFRIDYNGGNRAPVVTSLSVDKTSGSNPLTVVLTAQASDPEKDPISYTWDLGNGETKTTTEPTLTHTFSNIGEFEIKVTATDPSGLSGTSPIVSVYSGNIAPEVQIAIQGNKSFYFPGKKVAYSVAVIDQDHPEATKDLSSLYIAADYLQGVDQAEADMGHKIMSEAMTGKSLVQSLTCKTCHKENEASIGPAYSEVAKKYRERNRDYLVEKIRKGGGGVWGETVMPANPDLKTSEVNALVTYILSLRQETKPSLPVQGSIDPTLGKAPSPTGSLVISASYTDQGGENIKPLTGSTSVVLTSNSINMAQAGEFDAYTKMEFDGRTLLMIPKERGAFALPAIDMTGIGSITLMTASQEPVKSPVDFEIRLGSPAGEVIAKGTHAASEGVKAPNMPILMHQAMIPVTGTPDGNKHKLYFVSDAKGAELGTFILMGITFNAK</sequence>